<dbReference type="EMBL" id="CANI01000040">
    <property type="protein sequence ID" value="CCM78939.1"/>
    <property type="molecule type" value="Genomic_DNA"/>
</dbReference>
<gene>
    <name evidence="2" type="ORF">BN77_p11637</name>
</gene>
<evidence type="ECO:0000256" key="1">
    <source>
        <dbReference type="SAM" id="MobiDB-lite"/>
    </source>
</evidence>
<sequence length="199" mass="22423">MLRACVGSPRKLHRSPQQPGSTAQVVRRSARRPESLRSHAVLNNTATTRYLSNRTEISRGRVQLPTRDKAPTRLRRRLASARRPVRTIERPLLSGRHYEEVLRLRPGFAEAHNNDAVFLEGRGKAAKGALKTAPEHGRSSARRISMRSPAFSLIRKRRPGANLRWVDQDKPDVEGAGRTANKLVKQIGQQSVIRQLRPT</sequence>
<proteinExistence type="predicted"/>
<reference evidence="2 3" key="1">
    <citation type="journal article" date="2013" name="Genome Announc.">
        <title>Draft Genome Sequence of Rhizobium mesoamericanum STM3625, a Nitrogen-Fixing Symbiont of Mimosa pudica Isolated in French Guiana (South America).</title>
        <authorList>
            <person name="Moulin L."/>
            <person name="Mornico D."/>
            <person name="Melkonian R."/>
            <person name="Klonowska A."/>
        </authorList>
    </citation>
    <scope>NUCLEOTIDE SEQUENCE [LARGE SCALE GENOMIC DNA]</scope>
    <source>
        <strain evidence="2 3">STM3625</strain>
    </source>
</reference>
<accession>K0Q5X3</accession>
<feature type="compositionally biased region" description="Polar residues" evidence="1">
    <location>
        <begin position="15"/>
        <end position="24"/>
    </location>
</feature>
<dbReference type="HOGENOM" id="CLU_1371262_0_0_5"/>
<protein>
    <submittedName>
        <fullName evidence="2">Uncharacterized protein</fullName>
    </submittedName>
</protein>
<evidence type="ECO:0000313" key="3">
    <source>
        <dbReference type="Proteomes" id="UP000009319"/>
    </source>
</evidence>
<dbReference type="Proteomes" id="UP000009319">
    <property type="component" value="Unassembled WGS sequence"/>
</dbReference>
<organism evidence="2 3">
    <name type="scientific">Rhizobium mesoamericanum STM3625</name>
    <dbReference type="NCBI Taxonomy" id="1211777"/>
    <lineage>
        <taxon>Bacteria</taxon>
        <taxon>Pseudomonadati</taxon>
        <taxon>Pseudomonadota</taxon>
        <taxon>Alphaproteobacteria</taxon>
        <taxon>Hyphomicrobiales</taxon>
        <taxon>Rhizobiaceae</taxon>
        <taxon>Rhizobium/Agrobacterium group</taxon>
        <taxon>Rhizobium</taxon>
    </lineage>
</organism>
<comment type="caution">
    <text evidence="2">The sequence shown here is derived from an EMBL/GenBank/DDBJ whole genome shotgun (WGS) entry which is preliminary data.</text>
</comment>
<feature type="region of interest" description="Disordered" evidence="1">
    <location>
        <begin position="1"/>
        <end position="34"/>
    </location>
</feature>
<keyword evidence="3" id="KW-1185">Reference proteome</keyword>
<evidence type="ECO:0000313" key="2">
    <source>
        <dbReference type="EMBL" id="CCM78939.1"/>
    </source>
</evidence>
<dbReference type="AlphaFoldDB" id="K0Q5X3"/>
<name>K0Q5X3_9HYPH</name>